<feature type="transmembrane region" description="Helical" evidence="1">
    <location>
        <begin position="6"/>
        <end position="28"/>
    </location>
</feature>
<evidence type="ECO:0000313" key="3">
    <source>
        <dbReference type="Proteomes" id="UP000638313"/>
    </source>
</evidence>
<protein>
    <submittedName>
        <fullName evidence="2">Uncharacterized protein</fullName>
    </submittedName>
</protein>
<name>A0A919BAY9_9ACTN</name>
<organism evidence="2 3">
    <name type="scientific">Streptomyces mashuensis</name>
    <dbReference type="NCBI Taxonomy" id="33904"/>
    <lineage>
        <taxon>Bacteria</taxon>
        <taxon>Bacillati</taxon>
        <taxon>Actinomycetota</taxon>
        <taxon>Actinomycetes</taxon>
        <taxon>Kitasatosporales</taxon>
        <taxon>Streptomycetaceae</taxon>
        <taxon>Streptomyces</taxon>
    </lineage>
</organism>
<dbReference type="Proteomes" id="UP000638313">
    <property type="component" value="Unassembled WGS sequence"/>
</dbReference>
<keyword evidence="1" id="KW-0472">Membrane</keyword>
<dbReference type="RefSeq" id="WP_190133288.1">
    <property type="nucleotide sequence ID" value="NZ_BNBD01000026.1"/>
</dbReference>
<reference evidence="2" key="1">
    <citation type="journal article" date="2014" name="Int. J. Syst. Evol. Microbiol.">
        <title>Complete genome sequence of Corynebacterium casei LMG S-19264T (=DSM 44701T), isolated from a smear-ripened cheese.</title>
        <authorList>
            <consortium name="US DOE Joint Genome Institute (JGI-PGF)"/>
            <person name="Walter F."/>
            <person name="Albersmeier A."/>
            <person name="Kalinowski J."/>
            <person name="Ruckert C."/>
        </authorList>
    </citation>
    <scope>NUCLEOTIDE SEQUENCE</scope>
    <source>
        <strain evidence="2">JCM 4059</strain>
    </source>
</reference>
<sequence length="56" mass="5832">MTNDGITWYLRDFVALLVLGLAGPVTVLHQQAGNLIGLGHEGSTVPVAAPHEPVQG</sequence>
<evidence type="ECO:0000313" key="2">
    <source>
        <dbReference type="EMBL" id="GHF74015.1"/>
    </source>
</evidence>
<keyword evidence="1" id="KW-1133">Transmembrane helix</keyword>
<reference evidence="2" key="2">
    <citation type="submission" date="2020-09" db="EMBL/GenBank/DDBJ databases">
        <authorList>
            <person name="Sun Q."/>
            <person name="Ohkuma M."/>
        </authorList>
    </citation>
    <scope>NUCLEOTIDE SEQUENCE</scope>
    <source>
        <strain evidence="2">JCM 4059</strain>
    </source>
</reference>
<keyword evidence="1" id="KW-0812">Transmembrane</keyword>
<evidence type="ECO:0000256" key="1">
    <source>
        <dbReference type="SAM" id="Phobius"/>
    </source>
</evidence>
<accession>A0A919BAY9</accession>
<dbReference type="EMBL" id="BNBD01000026">
    <property type="protein sequence ID" value="GHF74015.1"/>
    <property type="molecule type" value="Genomic_DNA"/>
</dbReference>
<proteinExistence type="predicted"/>
<keyword evidence="3" id="KW-1185">Reference proteome</keyword>
<dbReference type="AlphaFoldDB" id="A0A919BAY9"/>
<gene>
    <name evidence="2" type="ORF">GCM10010218_63920</name>
</gene>
<comment type="caution">
    <text evidence="2">The sequence shown here is derived from an EMBL/GenBank/DDBJ whole genome shotgun (WGS) entry which is preliminary data.</text>
</comment>